<comment type="caution">
    <text evidence="1">The sequence shown here is derived from an EMBL/GenBank/DDBJ whole genome shotgun (WGS) entry which is preliminary data.</text>
</comment>
<keyword evidence="2" id="KW-1185">Reference proteome</keyword>
<evidence type="ECO:0000313" key="2">
    <source>
        <dbReference type="Proteomes" id="UP001149140"/>
    </source>
</evidence>
<accession>A0A9X3S575</accession>
<dbReference type="RefSeq" id="WP_270040541.1">
    <property type="nucleotide sequence ID" value="NZ_JAPDOD010000011.1"/>
</dbReference>
<dbReference type="AlphaFoldDB" id="A0A9X3S575"/>
<proteinExistence type="predicted"/>
<sequence>MTVQNSELFAAVKAVVLDARAVVQEHLAAGKFVPTFSDWMKIDHFKSGFPHLVRDFDAKVFRFGELLGPRPNTWTPYGYEDWESFKELLAIVERDDRLGSYFGAHAQANVPDNFKRLFFLINVGEVPTQVFERTVHLHGPDFREEDIEPIYEEVETAILVEQLPIAIVVPIALTHFETPSVLPVADNVVIAKLLDDLQLARARGSSSGATVNQTVVNAATHALVLLGWQMTSPNPFQPGPSDMGWYPAEIIDRFFDALRVVTGLETGYAQAFVRPQGWARSYTADLPPVVNGIAVRRYPAPFERYGWLDARPPVTDDQIAEVAALYTNLANAPDGGTLPLAAGRLSDAMLRDNDRDSILDLVIGLEAILGDQTTTEVTHKLALRAAAVLARLDEQAADPNQVFAAVKHIYGYRSAVAHGNARNVARKQSIQVGEQEIRTVDLATTYLRRVIDALARRPELAGGADIDRHVILDALTVKE</sequence>
<name>A0A9X3S575_9ACTN</name>
<dbReference type="EMBL" id="JAPDOD010000011">
    <property type="protein sequence ID" value="MDA0161338.1"/>
    <property type="molecule type" value="Genomic_DNA"/>
</dbReference>
<gene>
    <name evidence="1" type="ORF">OM076_13755</name>
</gene>
<evidence type="ECO:0000313" key="1">
    <source>
        <dbReference type="EMBL" id="MDA0161338.1"/>
    </source>
</evidence>
<dbReference type="Proteomes" id="UP001149140">
    <property type="component" value="Unassembled WGS sequence"/>
</dbReference>
<reference evidence="1" key="1">
    <citation type="submission" date="2022-10" db="EMBL/GenBank/DDBJ databases">
        <title>The WGS of Solirubrobacter ginsenosidimutans DSM 21036.</title>
        <authorList>
            <person name="Jiang Z."/>
        </authorList>
    </citation>
    <scope>NUCLEOTIDE SEQUENCE</scope>
    <source>
        <strain evidence="1">DSM 21036</strain>
    </source>
</reference>
<organism evidence="1 2">
    <name type="scientific">Solirubrobacter ginsenosidimutans</name>
    <dbReference type="NCBI Taxonomy" id="490573"/>
    <lineage>
        <taxon>Bacteria</taxon>
        <taxon>Bacillati</taxon>
        <taxon>Actinomycetota</taxon>
        <taxon>Thermoleophilia</taxon>
        <taxon>Solirubrobacterales</taxon>
        <taxon>Solirubrobacteraceae</taxon>
        <taxon>Solirubrobacter</taxon>
    </lineage>
</organism>
<protein>
    <submittedName>
        <fullName evidence="1">HEPN domain-containing protein</fullName>
    </submittedName>
</protein>